<dbReference type="PANTHER" id="PTHR28079:SF1">
    <property type="entry name" value="RNA POLYMERASE I-SPECIFIC TRANSCRIPTION INITIATION FACTOR RRN5"/>
    <property type="match status" value="1"/>
</dbReference>
<name>A0AAN6RDN7_9PLEO</name>
<dbReference type="GO" id="GO:0006361">
    <property type="term" value="P:transcription initiation at RNA polymerase I promoter"/>
    <property type="evidence" value="ECO:0007669"/>
    <property type="project" value="TreeGrafter"/>
</dbReference>
<comment type="caution">
    <text evidence="2">The sequence shown here is derived from an EMBL/GenBank/DDBJ whole genome shotgun (WGS) entry which is preliminary data.</text>
</comment>
<dbReference type="InterPro" id="IPR039601">
    <property type="entry name" value="Rrn5"/>
</dbReference>
<dbReference type="GO" id="GO:0042790">
    <property type="term" value="P:nucleolar large rRNA transcription by RNA polymerase I"/>
    <property type="evidence" value="ECO:0007669"/>
    <property type="project" value="InterPro"/>
</dbReference>
<dbReference type="Proteomes" id="UP001280581">
    <property type="component" value="Unassembled WGS sequence"/>
</dbReference>
<evidence type="ECO:0000313" key="2">
    <source>
        <dbReference type="EMBL" id="KAK3201350.1"/>
    </source>
</evidence>
<keyword evidence="3" id="KW-1185">Reference proteome</keyword>
<evidence type="ECO:0000256" key="1">
    <source>
        <dbReference type="SAM" id="MobiDB-lite"/>
    </source>
</evidence>
<feature type="compositionally biased region" description="Basic and acidic residues" evidence="1">
    <location>
        <begin position="590"/>
        <end position="606"/>
    </location>
</feature>
<dbReference type="GO" id="GO:0000500">
    <property type="term" value="C:RNA polymerase I upstream activating factor complex"/>
    <property type="evidence" value="ECO:0007669"/>
    <property type="project" value="InterPro"/>
</dbReference>
<feature type="compositionally biased region" description="Acidic residues" evidence="1">
    <location>
        <begin position="476"/>
        <end position="487"/>
    </location>
</feature>
<accession>A0AAN6RDN7</accession>
<protein>
    <submittedName>
        <fullName evidence="2">Uncharacterized protein</fullName>
    </submittedName>
</protein>
<feature type="region of interest" description="Disordered" evidence="1">
    <location>
        <begin position="1"/>
        <end position="41"/>
    </location>
</feature>
<dbReference type="GO" id="GO:0000182">
    <property type="term" value="F:rDNA binding"/>
    <property type="evidence" value="ECO:0007669"/>
    <property type="project" value="TreeGrafter"/>
</dbReference>
<dbReference type="GO" id="GO:0001181">
    <property type="term" value="F:RNA polymerase I general transcription initiation factor activity"/>
    <property type="evidence" value="ECO:0007669"/>
    <property type="project" value="TreeGrafter"/>
</dbReference>
<proteinExistence type="predicted"/>
<feature type="region of interest" description="Disordered" evidence="1">
    <location>
        <begin position="556"/>
        <end position="654"/>
    </location>
</feature>
<reference evidence="2 3" key="1">
    <citation type="submission" date="2021-02" db="EMBL/GenBank/DDBJ databases">
        <title>Genome assembly of Pseudopithomyces chartarum.</title>
        <authorList>
            <person name="Jauregui R."/>
            <person name="Singh J."/>
            <person name="Voisey C."/>
        </authorList>
    </citation>
    <scope>NUCLEOTIDE SEQUENCE [LARGE SCALE GENOMIC DNA]</scope>
    <source>
        <strain evidence="2 3">AGR01</strain>
    </source>
</reference>
<dbReference type="PANTHER" id="PTHR28079">
    <property type="entry name" value="RNA POLYMERASE I-SPECIFIC TRANSCRIPTION INITIATION FACTOR RRN5"/>
    <property type="match status" value="1"/>
</dbReference>
<dbReference type="AlphaFoldDB" id="A0AAN6RDN7"/>
<feature type="region of interest" description="Disordered" evidence="1">
    <location>
        <begin position="405"/>
        <end position="494"/>
    </location>
</feature>
<feature type="compositionally biased region" description="Low complexity" evidence="1">
    <location>
        <begin position="1"/>
        <end position="24"/>
    </location>
</feature>
<organism evidence="2 3">
    <name type="scientific">Pseudopithomyces chartarum</name>
    <dbReference type="NCBI Taxonomy" id="1892770"/>
    <lineage>
        <taxon>Eukaryota</taxon>
        <taxon>Fungi</taxon>
        <taxon>Dikarya</taxon>
        <taxon>Ascomycota</taxon>
        <taxon>Pezizomycotina</taxon>
        <taxon>Dothideomycetes</taxon>
        <taxon>Pleosporomycetidae</taxon>
        <taxon>Pleosporales</taxon>
        <taxon>Massarineae</taxon>
        <taxon>Didymosphaeriaceae</taxon>
        <taxon>Pseudopithomyces</taxon>
    </lineage>
</organism>
<gene>
    <name evidence="2" type="ORF">GRF29_185g638346</name>
</gene>
<sequence>MSSSVSEYKESPSPSLEPASPVSSPRKRRRSSSADSARSRKRAVLTGPYNDAYRLLYNDFVHTLTDTSDDCGPWKTSQLGASIWSSSEKEAFFTALDRLGKDNLPGLAAAVPTKSILEIRRFLIFLEDAALERAGKRDVTLEEIPAATEVSVVCERQLDAAADTLATMQARFEGTQEQKRYGQNWLITSALANEIEVAAKDMRASLPASGDEVDVMDVTSDSPIFQEIPEARLLNPKAFLELSRNVFMNPSANTSYPWPNWQDLVSEDITEPCLYRTAFTDFHTLTVSITKRIMQTALFQATSRIRSQGWRTTKGVKLFVRARDVRTALDLLRMKKSRKQYWPYVPRRCRLRVTHGKYRKLRVFPWDEVERILESTEYTAFTPLDSGTDTEGPISDAEQQAFKRRAARSGTPLPPARQSSSEDSETNLMDLEEKAAPEDNADEEGIESETYPQSEDGEELSDGRETAAEESSCDSTDAEEEGLEALDQETSRQEERKLWAVVGNMPEDLLKAESEERLGKIPRREIKDLRQDWREWTEYHAEWREFRDPVPHASFINNRKSASPTHVWDPATDYETDFATDTGRSSGGEGRNRKSQPKELPLRDPRSYAALRGRQSYAAELDVASDSTEDDADVPAQSIEGVGPGDMDDGVNYD</sequence>
<evidence type="ECO:0000313" key="3">
    <source>
        <dbReference type="Proteomes" id="UP001280581"/>
    </source>
</evidence>
<dbReference type="EMBL" id="WVTA01000016">
    <property type="protein sequence ID" value="KAK3201350.1"/>
    <property type="molecule type" value="Genomic_DNA"/>
</dbReference>